<feature type="transmembrane region" description="Helical" evidence="2">
    <location>
        <begin position="132"/>
        <end position="149"/>
    </location>
</feature>
<dbReference type="AlphaFoldDB" id="A0A918Y2T1"/>
<sequence length="307" mass="28159">MRERPDSGGVPNGGEEVGGGKEAGGRRIDLSVPQVAGSAVAAVVAAKLASYFGVYGTILGAGVVSAVAACGGPVLQHLFRRTGEQLRGAATIGGPVPATASAPRAPASALSPGEFTPGTVHRARVRGWRRSVLAAALVFGVTMAGITTYEVAAGSRFGGGHGTTVGAAMTGHRASPSSSGDRSPAPAPSLPSGTGGGSRTSGPGPGTEGPGGSAAGAAGGAGSGGGTPVSRAPTTGAGGTPGTGTAGTGTTGAGTGGTGSSGSAGSPAPGGSGARSPEPGASATPPAPAASSRSGTAAGDPAGPAAP</sequence>
<accession>A0A918Y2T1</accession>
<keyword evidence="4" id="KW-1185">Reference proteome</keyword>
<dbReference type="Proteomes" id="UP000608955">
    <property type="component" value="Unassembled WGS sequence"/>
</dbReference>
<feature type="compositionally biased region" description="Low complexity" evidence="1">
    <location>
        <begin position="274"/>
        <end position="307"/>
    </location>
</feature>
<evidence type="ECO:0000256" key="1">
    <source>
        <dbReference type="SAM" id="MobiDB-lite"/>
    </source>
</evidence>
<feature type="transmembrane region" description="Helical" evidence="2">
    <location>
        <begin position="52"/>
        <end position="75"/>
    </location>
</feature>
<feature type="compositionally biased region" description="Gly residues" evidence="1">
    <location>
        <begin position="10"/>
        <end position="22"/>
    </location>
</feature>
<comment type="caution">
    <text evidence="3">The sequence shown here is derived from an EMBL/GenBank/DDBJ whole genome shotgun (WGS) entry which is preliminary data.</text>
</comment>
<evidence type="ECO:0000313" key="3">
    <source>
        <dbReference type="EMBL" id="GHD88811.1"/>
    </source>
</evidence>
<reference evidence="3" key="2">
    <citation type="submission" date="2020-09" db="EMBL/GenBank/DDBJ databases">
        <authorList>
            <person name="Sun Q."/>
            <person name="Ohkuma M."/>
        </authorList>
    </citation>
    <scope>NUCLEOTIDE SEQUENCE</scope>
    <source>
        <strain evidence="3">JCM 4654</strain>
    </source>
</reference>
<proteinExistence type="predicted"/>
<organism evidence="3 4">
    <name type="scientific">Streptomyces naganishii JCM 4654</name>
    <dbReference type="NCBI Taxonomy" id="1306179"/>
    <lineage>
        <taxon>Bacteria</taxon>
        <taxon>Bacillati</taxon>
        <taxon>Actinomycetota</taxon>
        <taxon>Actinomycetes</taxon>
        <taxon>Kitasatosporales</taxon>
        <taxon>Streptomycetaceae</taxon>
        <taxon>Streptomyces</taxon>
    </lineage>
</organism>
<name>A0A918Y2T1_9ACTN</name>
<dbReference type="EMBL" id="BMVF01000006">
    <property type="protein sequence ID" value="GHD88811.1"/>
    <property type="molecule type" value="Genomic_DNA"/>
</dbReference>
<feature type="region of interest" description="Disordered" evidence="1">
    <location>
        <begin position="1"/>
        <end position="25"/>
    </location>
</feature>
<keyword evidence="2" id="KW-1133">Transmembrane helix</keyword>
<feature type="compositionally biased region" description="Gly residues" evidence="1">
    <location>
        <begin position="193"/>
        <end position="227"/>
    </location>
</feature>
<keyword evidence="2" id="KW-0812">Transmembrane</keyword>
<reference evidence="3" key="1">
    <citation type="journal article" date="2014" name="Int. J. Syst. Evol. Microbiol.">
        <title>Complete genome sequence of Corynebacterium casei LMG S-19264T (=DSM 44701T), isolated from a smear-ripened cheese.</title>
        <authorList>
            <consortium name="US DOE Joint Genome Institute (JGI-PGF)"/>
            <person name="Walter F."/>
            <person name="Albersmeier A."/>
            <person name="Kalinowski J."/>
            <person name="Ruckert C."/>
        </authorList>
    </citation>
    <scope>NUCLEOTIDE SEQUENCE</scope>
    <source>
        <strain evidence="3">JCM 4654</strain>
    </source>
</reference>
<feature type="compositionally biased region" description="Gly residues" evidence="1">
    <location>
        <begin position="236"/>
        <end position="273"/>
    </location>
</feature>
<evidence type="ECO:0000256" key="2">
    <source>
        <dbReference type="SAM" id="Phobius"/>
    </source>
</evidence>
<gene>
    <name evidence="3" type="ORF">GCM10010508_26320</name>
</gene>
<feature type="region of interest" description="Disordered" evidence="1">
    <location>
        <begin position="164"/>
        <end position="307"/>
    </location>
</feature>
<protein>
    <submittedName>
        <fullName evidence="3">Uncharacterized protein</fullName>
    </submittedName>
</protein>
<keyword evidence="2" id="KW-0472">Membrane</keyword>
<evidence type="ECO:0000313" key="4">
    <source>
        <dbReference type="Proteomes" id="UP000608955"/>
    </source>
</evidence>